<dbReference type="EMBL" id="LIBB01000385">
    <property type="protein sequence ID" value="KRO70149.1"/>
    <property type="molecule type" value="Genomic_DNA"/>
</dbReference>
<feature type="domain" description="Glucose/Sorbosone dehydrogenase" evidence="2">
    <location>
        <begin position="49"/>
        <end position="377"/>
    </location>
</feature>
<proteinExistence type="predicted"/>
<feature type="signal peptide" evidence="1">
    <location>
        <begin position="1"/>
        <end position="28"/>
    </location>
</feature>
<evidence type="ECO:0000313" key="3">
    <source>
        <dbReference type="EMBL" id="KRO70149.1"/>
    </source>
</evidence>
<protein>
    <recommendedName>
        <fullName evidence="2">Glucose/Sorbosone dehydrogenase domain-containing protein</fullName>
    </recommendedName>
</protein>
<dbReference type="SUPFAM" id="SSF50952">
    <property type="entry name" value="Soluble quinoprotein glucose dehydrogenase"/>
    <property type="match status" value="1"/>
</dbReference>
<comment type="caution">
    <text evidence="3">The sequence shown here is derived from an EMBL/GenBank/DDBJ whole genome shotgun (WGS) entry which is preliminary data.</text>
</comment>
<reference evidence="3 4" key="1">
    <citation type="submission" date="2015-10" db="EMBL/GenBank/DDBJ databases">
        <title>Metagenome-Assembled Genomes uncover a global brackish microbiome.</title>
        <authorList>
            <person name="Hugerth L.W."/>
            <person name="Larsson J."/>
            <person name="Alneberg J."/>
            <person name="Lindh M.V."/>
            <person name="Legrand C."/>
            <person name="Pinhassi J."/>
            <person name="Andersson A.F."/>
        </authorList>
    </citation>
    <scope>NUCLEOTIDE SEQUENCE [LARGE SCALE GENOMIC DNA]</scope>
    <source>
        <strain evidence="3">BACL4 MAG-120507-bin80</strain>
    </source>
</reference>
<name>A0A0R2S5T4_9GAMM</name>
<evidence type="ECO:0000259" key="2">
    <source>
        <dbReference type="Pfam" id="PF07995"/>
    </source>
</evidence>
<dbReference type="Gene3D" id="2.120.10.30">
    <property type="entry name" value="TolB, C-terminal domain"/>
    <property type="match status" value="1"/>
</dbReference>
<gene>
    <name evidence="3" type="ORF">ABR69_02825</name>
</gene>
<dbReference type="InterPro" id="IPR011041">
    <property type="entry name" value="Quinoprot_gluc/sorb_DH_b-prop"/>
</dbReference>
<dbReference type="Pfam" id="PF07995">
    <property type="entry name" value="GSDH"/>
    <property type="match status" value="1"/>
</dbReference>
<feature type="chain" id="PRO_5006423349" description="Glucose/Sorbosone dehydrogenase domain-containing protein" evidence="1">
    <location>
        <begin position="29"/>
        <end position="386"/>
    </location>
</feature>
<dbReference type="AlphaFoldDB" id="A0A0R2S5T4"/>
<dbReference type="PANTHER" id="PTHR19328:SF75">
    <property type="entry name" value="ALDOSE SUGAR DEHYDROGENASE YLII"/>
    <property type="match status" value="1"/>
</dbReference>
<dbReference type="InterPro" id="IPR012938">
    <property type="entry name" value="Glc/Sorbosone_DH"/>
</dbReference>
<evidence type="ECO:0000313" key="4">
    <source>
        <dbReference type="Proteomes" id="UP000051934"/>
    </source>
</evidence>
<evidence type="ECO:0000256" key="1">
    <source>
        <dbReference type="SAM" id="SignalP"/>
    </source>
</evidence>
<sequence>MRQRSIRPFASLALATAIAALAPLGALAQTDSYSSAAHDFEITTVAEGLEVPWSMTWLPNGDMLVTERPGRLRIVRNGTLLAAPVEGIPEVHAVGQGGLFDVLPHPDFESNNLVYLSFSKPLPDESTTTVIRGTFENDRLSNVETIFQADTMGRNGHYGGRIAFDNDGYLFITIGDRQASPSGDLQAHPAQDLANHNGTVIRLHDDGRVPSDNPFVGRRDALPEIYSYGHRNPQGIDIHPVTGDVWTDEHGPQGGDELNIEEAGKNYGWPVIGYGVNYGPGLPIHSSQQGEGMEQPRHFWVPSIATAGLMIYSGDLFPNWQGDIFVGGLRGQQLARVDLNNEGTMAMMEETLLNGIGRIRDIHQGPEGAIYIATENRGILRLTPSN</sequence>
<dbReference type="InterPro" id="IPR011042">
    <property type="entry name" value="6-blade_b-propeller_TolB-like"/>
</dbReference>
<dbReference type="Proteomes" id="UP000051934">
    <property type="component" value="Unassembled WGS sequence"/>
</dbReference>
<dbReference type="PANTHER" id="PTHR19328">
    <property type="entry name" value="HEDGEHOG-INTERACTING PROTEIN"/>
    <property type="match status" value="1"/>
</dbReference>
<organism evidence="3 4">
    <name type="scientific">OM182 bacterium BACL3 MAG-120507-bin80</name>
    <dbReference type="NCBI Taxonomy" id="1655577"/>
    <lineage>
        <taxon>Bacteria</taxon>
        <taxon>Pseudomonadati</taxon>
        <taxon>Pseudomonadota</taxon>
        <taxon>Gammaproteobacteria</taxon>
        <taxon>OMG group</taxon>
        <taxon>OM182 clade</taxon>
    </lineage>
</organism>
<accession>A0A0R2S5T4</accession>
<keyword evidence="1" id="KW-0732">Signal</keyword>